<sequence>MSRLQAALKVVRKKAETTTSSMPKSNNTTPLKEAGPSPASHPFDPIVDENSKILILGSFPSLKSFENNFYYAHPRNQFWPILSKIYGMPADTTEARLKLLKKNHIALWDVIKGCERTNSADSNLKACKPNDIDMLLRDYPNIKMIFFTGRKAQTLFKRFFPDNPLPQYLLPSPSPAYAAMPFEEKLRVWRKMFDVV</sequence>
<feature type="region of interest" description="Disordered" evidence="1">
    <location>
        <begin position="12"/>
        <end position="42"/>
    </location>
</feature>
<dbReference type="SMART" id="SM00986">
    <property type="entry name" value="UDG"/>
    <property type="match status" value="1"/>
</dbReference>
<dbReference type="Gene3D" id="3.40.470.10">
    <property type="entry name" value="Uracil-DNA glycosylase-like domain"/>
    <property type="match status" value="1"/>
</dbReference>
<dbReference type="InterPro" id="IPR036895">
    <property type="entry name" value="Uracil-DNA_glycosylase-like_sf"/>
</dbReference>
<organism evidence="3 4">
    <name type="scientific">Hydrogenimonas cancrithermarum</name>
    <dbReference type="NCBI Taxonomy" id="2993563"/>
    <lineage>
        <taxon>Bacteria</taxon>
        <taxon>Pseudomonadati</taxon>
        <taxon>Campylobacterota</taxon>
        <taxon>Epsilonproteobacteria</taxon>
        <taxon>Campylobacterales</taxon>
        <taxon>Hydrogenimonadaceae</taxon>
        <taxon>Hydrogenimonas</taxon>
    </lineage>
</organism>
<evidence type="ECO:0000313" key="4">
    <source>
        <dbReference type="Proteomes" id="UP001321445"/>
    </source>
</evidence>
<accession>A0ABM8FLF9</accession>
<proteinExistence type="predicted"/>
<feature type="compositionally biased region" description="Polar residues" evidence="1">
    <location>
        <begin position="17"/>
        <end position="30"/>
    </location>
</feature>
<dbReference type="CDD" id="cd10032">
    <property type="entry name" value="UDG-F6_HDG"/>
    <property type="match status" value="1"/>
</dbReference>
<evidence type="ECO:0000259" key="2">
    <source>
        <dbReference type="SMART" id="SM00986"/>
    </source>
</evidence>
<keyword evidence="4" id="KW-1185">Reference proteome</keyword>
<gene>
    <name evidence="3" type="ORF">HCR_05480</name>
</gene>
<dbReference type="EMBL" id="AP027370">
    <property type="protein sequence ID" value="BDY12236.1"/>
    <property type="molecule type" value="Genomic_DNA"/>
</dbReference>
<dbReference type="SUPFAM" id="SSF52141">
    <property type="entry name" value="Uracil-DNA glycosylase-like"/>
    <property type="match status" value="1"/>
</dbReference>
<dbReference type="InterPro" id="IPR026353">
    <property type="entry name" value="Hypoxan-DNA_Glyclase"/>
</dbReference>
<dbReference type="Proteomes" id="UP001321445">
    <property type="component" value="Chromosome"/>
</dbReference>
<name>A0ABM8FLF9_9BACT</name>
<dbReference type="RefSeq" id="WP_286337438.1">
    <property type="nucleotide sequence ID" value="NZ_AP027370.1"/>
</dbReference>
<reference evidence="3 4" key="1">
    <citation type="submission" date="2023-03" db="EMBL/GenBank/DDBJ databases">
        <title>Description of Hydrogenimonas sp. ISO32.</title>
        <authorList>
            <person name="Mino S."/>
            <person name="Fukazawa S."/>
            <person name="Sawabe T."/>
        </authorList>
    </citation>
    <scope>NUCLEOTIDE SEQUENCE [LARGE SCALE GENOMIC DNA]</scope>
    <source>
        <strain evidence="3 4">ISO32</strain>
    </source>
</reference>
<feature type="domain" description="Uracil-DNA glycosylase-like" evidence="2">
    <location>
        <begin position="44"/>
        <end position="193"/>
    </location>
</feature>
<dbReference type="SMART" id="SM00987">
    <property type="entry name" value="UreE_C"/>
    <property type="match status" value="1"/>
</dbReference>
<dbReference type="InterPro" id="IPR005122">
    <property type="entry name" value="Uracil-DNA_glycosylase-like"/>
</dbReference>
<protein>
    <submittedName>
        <fullName evidence="3">DNA-deoxyinosine glycosylase</fullName>
    </submittedName>
</protein>
<dbReference type="NCBIfam" id="TIGR04274">
    <property type="entry name" value="hypoxanDNAglyco"/>
    <property type="match status" value="1"/>
</dbReference>
<evidence type="ECO:0000256" key="1">
    <source>
        <dbReference type="SAM" id="MobiDB-lite"/>
    </source>
</evidence>
<dbReference type="Pfam" id="PF03167">
    <property type="entry name" value="UDG"/>
    <property type="match status" value="1"/>
</dbReference>
<evidence type="ECO:0000313" key="3">
    <source>
        <dbReference type="EMBL" id="BDY12236.1"/>
    </source>
</evidence>